<dbReference type="GO" id="GO:0030527">
    <property type="term" value="F:structural constituent of chromatin"/>
    <property type="evidence" value="ECO:0007669"/>
    <property type="project" value="InterPro"/>
</dbReference>
<dbReference type="Proteomes" id="UP000541444">
    <property type="component" value="Unassembled WGS sequence"/>
</dbReference>
<dbReference type="SUPFAM" id="SSF47113">
    <property type="entry name" value="Histone-fold"/>
    <property type="match status" value="1"/>
</dbReference>
<proteinExistence type="predicted"/>
<dbReference type="GO" id="GO:0046982">
    <property type="term" value="F:protein heterodimerization activity"/>
    <property type="evidence" value="ECO:0007669"/>
    <property type="project" value="InterPro"/>
</dbReference>
<accession>A0A7J7P329</accession>
<dbReference type="PRINTS" id="PR00620">
    <property type="entry name" value="HISTONEH2A"/>
</dbReference>
<dbReference type="EMBL" id="JACGCM010000309">
    <property type="protein sequence ID" value="KAF6173835.1"/>
    <property type="molecule type" value="Genomic_DNA"/>
</dbReference>
<dbReference type="GO" id="GO:0003677">
    <property type="term" value="F:DNA binding"/>
    <property type="evidence" value="ECO:0007669"/>
    <property type="project" value="InterPro"/>
</dbReference>
<protein>
    <recommendedName>
        <fullName evidence="3">Histone H2A</fullName>
    </recommendedName>
</protein>
<keyword evidence="2" id="KW-1185">Reference proteome</keyword>
<dbReference type="OrthoDB" id="1918078at2759"/>
<dbReference type="GO" id="GO:0000786">
    <property type="term" value="C:nucleosome"/>
    <property type="evidence" value="ECO:0007669"/>
    <property type="project" value="InterPro"/>
</dbReference>
<dbReference type="Gene3D" id="1.10.20.10">
    <property type="entry name" value="Histone, subunit A"/>
    <property type="match status" value="1"/>
</dbReference>
<gene>
    <name evidence="1" type="ORF">GIB67_039786</name>
</gene>
<organism evidence="1 2">
    <name type="scientific">Kingdonia uniflora</name>
    <dbReference type="NCBI Taxonomy" id="39325"/>
    <lineage>
        <taxon>Eukaryota</taxon>
        <taxon>Viridiplantae</taxon>
        <taxon>Streptophyta</taxon>
        <taxon>Embryophyta</taxon>
        <taxon>Tracheophyta</taxon>
        <taxon>Spermatophyta</taxon>
        <taxon>Magnoliopsida</taxon>
        <taxon>Ranunculales</taxon>
        <taxon>Circaeasteraceae</taxon>
        <taxon>Kingdonia</taxon>
    </lineage>
</organism>
<dbReference type="PANTHER" id="PTHR23430">
    <property type="entry name" value="HISTONE H2A"/>
    <property type="match status" value="1"/>
</dbReference>
<dbReference type="InterPro" id="IPR009072">
    <property type="entry name" value="Histone-fold"/>
</dbReference>
<evidence type="ECO:0000313" key="1">
    <source>
        <dbReference type="EMBL" id="KAF6173835.1"/>
    </source>
</evidence>
<evidence type="ECO:0000313" key="2">
    <source>
        <dbReference type="Proteomes" id="UP000541444"/>
    </source>
</evidence>
<name>A0A7J7P329_9MAGN</name>
<sequence length="98" mass="10728">MHPIPRKSSGGKSPWMQHAAKNDSTYMFDRTPGFLDKAGSGRYAQRLGASAPAFLARAVEYITSEVLELAGNAEKDNRKKMIIPKTHSYGCEVGHGAY</sequence>
<comment type="caution">
    <text evidence="1">The sequence shown here is derived from an EMBL/GenBank/DDBJ whole genome shotgun (WGS) entry which is preliminary data.</text>
</comment>
<evidence type="ECO:0008006" key="3">
    <source>
        <dbReference type="Google" id="ProtNLM"/>
    </source>
</evidence>
<dbReference type="AlphaFoldDB" id="A0A7J7P329"/>
<reference evidence="1 2" key="1">
    <citation type="journal article" date="2020" name="IScience">
        <title>Genome Sequencing of the Endangered Kingdonia uniflora (Circaeasteraceae, Ranunculales) Reveals Potential Mechanisms of Evolutionary Specialization.</title>
        <authorList>
            <person name="Sun Y."/>
            <person name="Deng T."/>
            <person name="Zhang A."/>
            <person name="Moore M.J."/>
            <person name="Landis J.B."/>
            <person name="Lin N."/>
            <person name="Zhang H."/>
            <person name="Zhang X."/>
            <person name="Huang J."/>
            <person name="Zhang X."/>
            <person name="Sun H."/>
            <person name="Wang H."/>
        </authorList>
    </citation>
    <scope>NUCLEOTIDE SEQUENCE [LARGE SCALE GENOMIC DNA]</scope>
    <source>
        <strain evidence="1">TB1705</strain>
        <tissue evidence="1">Leaf</tissue>
    </source>
</reference>
<dbReference type="InterPro" id="IPR002119">
    <property type="entry name" value="Histone_H2A"/>
</dbReference>